<feature type="domain" description="B30.2/SPRY" evidence="3">
    <location>
        <begin position="14"/>
        <end position="201"/>
    </location>
</feature>
<dbReference type="PROSITE" id="PS50896">
    <property type="entry name" value="LISH"/>
    <property type="match status" value="1"/>
</dbReference>
<dbReference type="InterPro" id="IPR043136">
    <property type="entry name" value="B30.2/SPRY_sf"/>
</dbReference>
<dbReference type="CDD" id="cd12909">
    <property type="entry name" value="SPRY_RanBP9_10"/>
    <property type="match status" value="1"/>
</dbReference>
<dbReference type="Pfam" id="PF00622">
    <property type="entry name" value="SPRY"/>
    <property type="match status" value="1"/>
</dbReference>
<dbReference type="InterPro" id="IPR006594">
    <property type="entry name" value="LisH"/>
</dbReference>
<dbReference type="SMART" id="SM00667">
    <property type="entry name" value="LisH"/>
    <property type="match status" value="1"/>
</dbReference>
<evidence type="ECO:0000256" key="2">
    <source>
        <dbReference type="SAM" id="MobiDB-lite"/>
    </source>
</evidence>
<dbReference type="Proteomes" id="UP000515163">
    <property type="component" value="Unplaced"/>
</dbReference>
<protein>
    <submittedName>
        <fullName evidence="6">Ran-binding protein 9-like</fullName>
    </submittedName>
</protein>
<feature type="region of interest" description="Disordered" evidence="2">
    <location>
        <begin position="324"/>
        <end position="422"/>
    </location>
</feature>
<dbReference type="Gene3D" id="2.60.120.920">
    <property type="match status" value="1"/>
</dbReference>
<dbReference type="InterPro" id="IPR050618">
    <property type="entry name" value="Ubq-SigPath_Reg"/>
</dbReference>
<dbReference type="RefSeq" id="XP_031560860.1">
    <property type="nucleotide sequence ID" value="XM_031705000.1"/>
</dbReference>
<dbReference type="KEGG" id="aten:116296889"/>
<dbReference type="SMART" id="SM00668">
    <property type="entry name" value="CTLH"/>
    <property type="match status" value="1"/>
</dbReference>
<dbReference type="Pfam" id="PF10607">
    <property type="entry name" value="CTLH"/>
    <property type="match status" value="1"/>
</dbReference>
<feature type="compositionally biased region" description="Acidic residues" evidence="2">
    <location>
        <begin position="377"/>
        <end position="390"/>
    </location>
</feature>
<organism evidence="5 6">
    <name type="scientific">Actinia tenebrosa</name>
    <name type="common">Australian red waratah sea anemone</name>
    <dbReference type="NCBI Taxonomy" id="6105"/>
    <lineage>
        <taxon>Eukaryota</taxon>
        <taxon>Metazoa</taxon>
        <taxon>Cnidaria</taxon>
        <taxon>Anthozoa</taxon>
        <taxon>Hexacorallia</taxon>
        <taxon>Actiniaria</taxon>
        <taxon>Actiniidae</taxon>
        <taxon>Actinia</taxon>
    </lineage>
</organism>
<gene>
    <name evidence="6" type="primary">LOC116296889</name>
</gene>
<dbReference type="SMART" id="SM00449">
    <property type="entry name" value="SPRY"/>
    <property type="match status" value="1"/>
</dbReference>
<dbReference type="FunFam" id="2.60.120.920:FF:000011">
    <property type="entry name" value="RAN binding protein 10"/>
    <property type="match status" value="1"/>
</dbReference>
<evidence type="ECO:0000256" key="1">
    <source>
        <dbReference type="ARBA" id="ARBA00006535"/>
    </source>
</evidence>
<feature type="domain" description="CTLH" evidence="4">
    <location>
        <begin position="270"/>
        <end position="327"/>
    </location>
</feature>
<dbReference type="InterPro" id="IPR006595">
    <property type="entry name" value="CTLH_C"/>
</dbReference>
<keyword evidence="5" id="KW-1185">Reference proteome</keyword>
<dbReference type="SMART" id="SM00757">
    <property type="entry name" value="CRA"/>
    <property type="match status" value="1"/>
</dbReference>
<dbReference type="InterPro" id="IPR024964">
    <property type="entry name" value="CTLH/CRA"/>
</dbReference>
<dbReference type="InterPro" id="IPR013320">
    <property type="entry name" value="ConA-like_dom_sf"/>
</dbReference>
<dbReference type="InParanoid" id="A0A6P8I837"/>
<dbReference type="AlphaFoldDB" id="A0A6P8I837"/>
<reference evidence="6" key="1">
    <citation type="submission" date="2025-08" db="UniProtKB">
        <authorList>
            <consortium name="RefSeq"/>
        </authorList>
    </citation>
    <scope>IDENTIFICATION</scope>
    <source>
        <tissue evidence="6">Tentacle</tissue>
    </source>
</reference>
<dbReference type="InterPro" id="IPR035782">
    <property type="entry name" value="SPRY_RanBP9/10"/>
</dbReference>
<evidence type="ECO:0000259" key="4">
    <source>
        <dbReference type="PROSITE" id="PS50897"/>
    </source>
</evidence>
<comment type="similarity">
    <text evidence="1">Belongs to the RANBP9/10 family.</text>
</comment>
<sequence length="543" mass="59214">MAAGSSTTSDSNQQVDRISSLYPKVDESETPLPRCWSPKDKFTFIGLSQNNLRVHYKGVGKTHKDAASVRATHPIPAACGLYYFEVKIVSKGRDGYMGIGLTAQGVNMNRLPGWEKNSYGYHGDDGHSFCSSGTGKPYGPTFTTGDVIGCGLNLIDNTCFYTKNGVNLGIAFRDLPSILYPTVGLQTPGEVVDANFGQLPFLYNIEEEIKEIHANTTAAIEKYPISDKEGQWQSTIQKIVSTYLRHHGYCATAESFDRSTGQSCPEELASIKNRQRIQKLVLAGRIGEAIEMTQSLYPGLLERNQNLLFLLKCRQFVEMVSGNDSEVRPSAHSPRSSPNVSPTHSYGATSVSSVGASSSGSTSNGLVSNGVDHGLADDDDAPMEVEDVEESSNGSVINGDSMIEDQPHSPRRSSSETCSPRQLCCGNRSTLEKILRFGRDLHNMSIHLRREHGKNETNKKALQDAFSLLAYSDTWSSPVGYLLDPVQREPICSALNSAILESHNMPRQPPLDLVLGQAQECLKLMSKVGLGACAFASVEEFLQ</sequence>
<dbReference type="FunCoup" id="A0A6P8I837">
    <property type="interactions" value="3266"/>
</dbReference>
<dbReference type="GeneID" id="116296889"/>
<evidence type="ECO:0000313" key="6">
    <source>
        <dbReference type="RefSeq" id="XP_031560860.1"/>
    </source>
</evidence>
<name>A0A6P8I837_ACTTE</name>
<dbReference type="SUPFAM" id="SSF49899">
    <property type="entry name" value="Concanavalin A-like lectins/glucanases"/>
    <property type="match status" value="1"/>
</dbReference>
<dbReference type="PROSITE" id="PS50897">
    <property type="entry name" value="CTLH"/>
    <property type="match status" value="1"/>
</dbReference>
<proteinExistence type="inferred from homology"/>
<dbReference type="InterPro" id="IPR001870">
    <property type="entry name" value="B30.2/SPRY"/>
</dbReference>
<accession>A0A6P8I837</accession>
<dbReference type="InterPro" id="IPR013144">
    <property type="entry name" value="CRA_dom"/>
</dbReference>
<feature type="compositionally biased region" description="Polar residues" evidence="2">
    <location>
        <begin position="333"/>
        <end position="346"/>
    </location>
</feature>
<dbReference type="OrthoDB" id="25503at2759"/>
<evidence type="ECO:0000313" key="5">
    <source>
        <dbReference type="Proteomes" id="UP000515163"/>
    </source>
</evidence>
<feature type="compositionally biased region" description="Low complexity" evidence="2">
    <location>
        <begin position="347"/>
        <end position="371"/>
    </location>
</feature>
<evidence type="ECO:0000259" key="3">
    <source>
        <dbReference type="PROSITE" id="PS50188"/>
    </source>
</evidence>
<dbReference type="InterPro" id="IPR003877">
    <property type="entry name" value="SPRY_dom"/>
</dbReference>
<dbReference type="PROSITE" id="PS50188">
    <property type="entry name" value="B302_SPRY"/>
    <property type="match status" value="1"/>
</dbReference>
<dbReference type="PANTHER" id="PTHR12864">
    <property type="entry name" value="RAN BINDING PROTEIN 9-RELATED"/>
    <property type="match status" value="1"/>
</dbReference>